<organism evidence="11">
    <name type="scientific">Aureoumbra lagunensis</name>
    <dbReference type="NCBI Taxonomy" id="44058"/>
    <lineage>
        <taxon>Eukaryota</taxon>
        <taxon>Sar</taxon>
        <taxon>Stramenopiles</taxon>
        <taxon>Ochrophyta</taxon>
        <taxon>Pelagophyceae</taxon>
        <taxon>Pelagomonadales</taxon>
        <taxon>Aureoumbra</taxon>
    </lineage>
</organism>
<evidence type="ECO:0008006" key="12">
    <source>
        <dbReference type="Google" id="ProtNLM"/>
    </source>
</evidence>
<comment type="subcellular location">
    <subcellularLocation>
        <location evidence="1">Endomembrane system</location>
    </subcellularLocation>
</comment>
<evidence type="ECO:0000256" key="3">
    <source>
        <dbReference type="ARBA" id="ARBA00022448"/>
    </source>
</evidence>
<dbReference type="InterPro" id="IPR059116">
    <property type="entry name" value="P2X_receptor"/>
</dbReference>
<dbReference type="GO" id="GO:0012505">
    <property type="term" value="C:endomembrane system"/>
    <property type="evidence" value="ECO:0007669"/>
    <property type="project" value="UniProtKB-SubCell"/>
</dbReference>
<evidence type="ECO:0000256" key="4">
    <source>
        <dbReference type="ARBA" id="ARBA00022692"/>
    </source>
</evidence>
<dbReference type="GO" id="GO:0016020">
    <property type="term" value="C:membrane"/>
    <property type="evidence" value="ECO:0007669"/>
    <property type="project" value="TreeGrafter"/>
</dbReference>
<evidence type="ECO:0000256" key="10">
    <source>
        <dbReference type="SAM" id="Phobius"/>
    </source>
</evidence>
<keyword evidence="9" id="KW-0407">Ion channel</keyword>
<feature type="transmembrane region" description="Helical" evidence="10">
    <location>
        <begin position="354"/>
        <end position="380"/>
    </location>
</feature>
<keyword evidence="4 10" id="KW-0812">Transmembrane</keyword>
<evidence type="ECO:0000256" key="8">
    <source>
        <dbReference type="ARBA" id="ARBA00023286"/>
    </source>
</evidence>
<dbReference type="EMBL" id="HBIJ01022207">
    <property type="protein sequence ID" value="CAE0373685.1"/>
    <property type="molecule type" value="Transcribed_RNA"/>
</dbReference>
<proteinExistence type="inferred from homology"/>
<sequence>MTVGDWFVRIFPERICGADIDDVLAYPSVKMVRIRDARLGVFKTLLMIGIILYVVLYELAYQGLYLQSSAISGAARLTLQQPTVDSCDPTDYGCKNEFSKLDDLIYCAQTGQEKKYVGNKFPCAYYENIGVQVVMDSSILISTRITQYEQHLVCNASSTLSTCPFLYNTSHENTFYVADAERFTILIDHSVVATDIKKRSNSAKMKGRLYVKKSHSLCKRYSGFVHLYGSKRTQNAPCYLQPNETSRNLDFFSLAVLMEATGTSLDQINYADTTYRETGASMILTITYTNFRNWYGKSQIRYYYSPDLIPQSNYKFYDPYYSNYRQNRTLLNKHGIHIQIAQSGTLRTFLFNNLLVQITTSLTLFAIATVITDFAALYLLPDHKIYQQYKYDSTPDFSDLRDRRAAQEQQEQRRSSSFRNPLLISAPVDHHEDHEEGNDIQV</sequence>
<dbReference type="PANTHER" id="PTHR10125:SF31">
    <property type="entry name" value="P2X RECEPTOR E"/>
    <property type="match status" value="1"/>
</dbReference>
<evidence type="ECO:0000256" key="6">
    <source>
        <dbReference type="ARBA" id="ARBA00023065"/>
    </source>
</evidence>
<dbReference type="Gene3D" id="1.10.287.940">
    <property type="entry name" value="atp-gated p2x4 ion channel"/>
    <property type="match status" value="1"/>
</dbReference>
<keyword evidence="3" id="KW-0813">Transport</keyword>
<gene>
    <name evidence="11" type="ORF">ALAG00032_LOCUS14486</name>
</gene>
<feature type="transmembrane region" description="Helical" evidence="10">
    <location>
        <begin position="40"/>
        <end position="60"/>
    </location>
</feature>
<evidence type="ECO:0000256" key="9">
    <source>
        <dbReference type="ARBA" id="ARBA00023303"/>
    </source>
</evidence>
<keyword evidence="8" id="KW-1071">Ligand-gated ion channel</keyword>
<evidence type="ECO:0000256" key="2">
    <source>
        <dbReference type="ARBA" id="ARBA00009848"/>
    </source>
</evidence>
<accession>A0A7S3K5J9</accession>
<comment type="similarity">
    <text evidence="2">Belongs to the P2X receptor family.</text>
</comment>
<keyword evidence="5 10" id="KW-1133">Transmembrane helix</keyword>
<reference evidence="11" key="1">
    <citation type="submission" date="2021-01" db="EMBL/GenBank/DDBJ databases">
        <authorList>
            <person name="Corre E."/>
            <person name="Pelletier E."/>
            <person name="Niang G."/>
            <person name="Scheremetjew M."/>
            <person name="Finn R."/>
            <person name="Kale V."/>
            <person name="Holt S."/>
            <person name="Cochrane G."/>
            <person name="Meng A."/>
            <person name="Brown T."/>
            <person name="Cohen L."/>
        </authorList>
    </citation>
    <scope>NUCLEOTIDE SEQUENCE</scope>
    <source>
        <strain evidence="11">CCMP1510</strain>
    </source>
</reference>
<keyword evidence="7 10" id="KW-0472">Membrane</keyword>
<dbReference type="GO" id="GO:0007165">
    <property type="term" value="P:signal transduction"/>
    <property type="evidence" value="ECO:0007669"/>
    <property type="project" value="UniProtKB-ARBA"/>
</dbReference>
<dbReference type="GO" id="GO:0070588">
    <property type="term" value="P:calcium ion transmembrane transport"/>
    <property type="evidence" value="ECO:0007669"/>
    <property type="project" value="TreeGrafter"/>
</dbReference>
<evidence type="ECO:0000313" key="11">
    <source>
        <dbReference type="EMBL" id="CAE0373685.1"/>
    </source>
</evidence>
<evidence type="ECO:0000256" key="5">
    <source>
        <dbReference type="ARBA" id="ARBA00022989"/>
    </source>
</evidence>
<evidence type="ECO:0000256" key="7">
    <source>
        <dbReference type="ARBA" id="ARBA00023136"/>
    </source>
</evidence>
<name>A0A7S3K5J9_9STRA</name>
<dbReference type="GO" id="GO:0015267">
    <property type="term" value="F:channel activity"/>
    <property type="evidence" value="ECO:0007669"/>
    <property type="project" value="UniProtKB-ARBA"/>
</dbReference>
<keyword evidence="6" id="KW-0406">Ion transport</keyword>
<dbReference type="PANTHER" id="PTHR10125">
    <property type="entry name" value="P2X PURINOCEPTOR"/>
    <property type="match status" value="1"/>
</dbReference>
<dbReference type="AlphaFoldDB" id="A0A7S3K5J9"/>
<protein>
    <recommendedName>
        <fullName evidence="12">Purinergic receptor</fullName>
    </recommendedName>
</protein>
<dbReference type="Pfam" id="PF00864">
    <property type="entry name" value="P2X_receptor"/>
    <property type="match status" value="1"/>
</dbReference>
<evidence type="ECO:0000256" key="1">
    <source>
        <dbReference type="ARBA" id="ARBA00004308"/>
    </source>
</evidence>